<accession>A0A8S4REW0</accession>
<name>A0A8S4REW0_9NEOP</name>
<dbReference type="Proteomes" id="UP000838756">
    <property type="component" value="Unassembled WGS sequence"/>
</dbReference>
<protein>
    <submittedName>
        <fullName evidence="1">Jg19860 protein</fullName>
    </submittedName>
</protein>
<reference evidence="1" key="1">
    <citation type="submission" date="2022-03" db="EMBL/GenBank/DDBJ databases">
        <authorList>
            <person name="Lindestad O."/>
        </authorList>
    </citation>
    <scope>NUCLEOTIDE SEQUENCE</scope>
</reference>
<gene>
    <name evidence="1" type="primary">jg19860</name>
    <name evidence="1" type="ORF">PAEG_LOCUS11758</name>
</gene>
<organism evidence="1 2">
    <name type="scientific">Pararge aegeria aegeria</name>
    <dbReference type="NCBI Taxonomy" id="348720"/>
    <lineage>
        <taxon>Eukaryota</taxon>
        <taxon>Metazoa</taxon>
        <taxon>Ecdysozoa</taxon>
        <taxon>Arthropoda</taxon>
        <taxon>Hexapoda</taxon>
        <taxon>Insecta</taxon>
        <taxon>Pterygota</taxon>
        <taxon>Neoptera</taxon>
        <taxon>Endopterygota</taxon>
        <taxon>Lepidoptera</taxon>
        <taxon>Glossata</taxon>
        <taxon>Ditrysia</taxon>
        <taxon>Papilionoidea</taxon>
        <taxon>Nymphalidae</taxon>
        <taxon>Satyrinae</taxon>
        <taxon>Satyrini</taxon>
        <taxon>Parargina</taxon>
        <taxon>Pararge</taxon>
    </lineage>
</organism>
<feature type="non-terminal residue" evidence="1">
    <location>
        <position position="1"/>
    </location>
</feature>
<proteinExistence type="predicted"/>
<dbReference type="AlphaFoldDB" id="A0A8S4REW0"/>
<sequence>SVVFEMYWSAGVTDTQRLTVDDTQRFILRNIKNHGLRYISG</sequence>
<evidence type="ECO:0000313" key="2">
    <source>
        <dbReference type="Proteomes" id="UP000838756"/>
    </source>
</evidence>
<comment type="caution">
    <text evidence="1">The sequence shown here is derived from an EMBL/GenBank/DDBJ whole genome shotgun (WGS) entry which is preliminary data.</text>
</comment>
<keyword evidence="2" id="KW-1185">Reference proteome</keyword>
<dbReference type="EMBL" id="CAKXAJ010025006">
    <property type="protein sequence ID" value="CAH2233834.1"/>
    <property type="molecule type" value="Genomic_DNA"/>
</dbReference>
<evidence type="ECO:0000313" key="1">
    <source>
        <dbReference type="EMBL" id="CAH2233834.1"/>
    </source>
</evidence>